<dbReference type="Pfam" id="PF04909">
    <property type="entry name" value="Amidohydro_2"/>
    <property type="match status" value="1"/>
</dbReference>
<feature type="domain" description="Amidohydrolase-related" evidence="2">
    <location>
        <begin position="19"/>
        <end position="266"/>
    </location>
</feature>
<accession>A0ABW0I4W6</accession>
<reference evidence="4" key="1">
    <citation type="journal article" date="2019" name="Int. J. Syst. Evol. Microbiol.">
        <title>The Global Catalogue of Microorganisms (GCM) 10K type strain sequencing project: providing services to taxonomists for standard genome sequencing and annotation.</title>
        <authorList>
            <consortium name="The Broad Institute Genomics Platform"/>
            <consortium name="The Broad Institute Genome Sequencing Center for Infectious Disease"/>
            <person name="Wu L."/>
            <person name="Ma J."/>
        </authorList>
    </citation>
    <scope>NUCLEOTIDE SEQUENCE [LARGE SCALE GENOMIC DNA]</scope>
    <source>
        <strain evidence="4">CGMCC 1.18575</strain>
    </source>
</reference>
<dbReference type="RefSeq" id="WP_378140401.1">
    <property type="nucleotide sequence ID" value="NZ_JBHSMI010000067.1"/>
</dbReference>
<dbReference type="SUPFAM" id="SSF51556">
    <property type="entry name" value="Metallo-dependent hydrolases"/>
    <property type="match status" value="1"/>
</dbReference>
<dbReference type="InterPro" id="IPR032465">
    <property type="entry name" value="ACMSD"/>
</dbReference>
<dbReference type="PANTHER" id="PTHR21240">
    <property type="entry name" value="2-AMINO-3-CARBOXYLMUCONATE-6-SEMIALDEHYDE DECARBOXYLASE"/>
    <property type="match status" value="1"/>
</dbReference>
<keyword evidence="4" id="KW-1185">Reference proteome</keyword>
<organism evidence="3 4">
    <name type="scientific">Cohnella soli</name>
    <dbReference type="NCBI Taxonomy" id="425005"/>
    <lineage>
        <taxon>Bacteria</taxon>
        <taxon>Bacillati</taxon>
        <taxon>Bacillota</taxon>
        <taxon>Bacilli</taxon>
        <taxon>Bacillales</taxon>
        <taxon>Paenibacillaceae</taxon>
        <taxon>Cohnella</taxon>
    </lineage>
</organism>
<dbReference type="InterPro" id="IPR032466">
    <property type="entry name" value="Metal_Hydrolase"/>
</dbReference>
<name>A0ABW0I4W6_9BACL</name>
<evidence type="ECO:0000313" key="4">
    <source>
        <dbReference type="Proteomes" id="UP001596113"/>
    </source>
</evidence>
<evidence type="ECO:0000313" key="3">
    <source>
        <dbReference type="EMBL" id="MFC5407598.1"/>
    </source>
</evidence>
<evidence type="ECO:0000256" key="1">
    <source>
        <dbReference type="ARBA" id="ARBA00023239"/>
    </source>
</evidence>
<comment type="caution">
    <text evidence="3">The sequence shown here is derived from an EMBL/GenBank/DDBJ whole genome shotgun (WGS) entry which is preliminary data.</text>
</comment>
<dbReference type="Proteomes" id="UP001596113">
    <property type="component" value="Unassembled WGS sequence"/>
</dbReference>
<dbReference type="EMBL" id="JBHSMI010000067">
    <property type="protein sequence ID" value="MFC5407598.1"/>
    <property type="molecule type" value="Genomic_DNA"/>
</dbReference>
<keyword evidence="1" id="KW-0456">Lyase</keyword>
<dbReference type="PANTHER" id="PTHR21240:SF28">
    <property type="entry name" value="ISO-OROTATE DECARBOXYLASE (EUROFUNG)"/>
    <property type="match status" value="1"/>
</dbReference>
<dbReference type="Gene3D" id="3.20.20.140">
    <property type="entry name" value="Metal-dependent hydrolases"/>
    <property type="match status" value="1"/>
</dbReference>
<proteinExistence type="predicted"/>
<sequence length="269" mass="30490">MRFSEYAEEGLPLRDILVIDTHCHLGCSPNPFIPYADENEQLIHFQRSMNRVGVDYAAISMMRGLYTDELEANLDLAEMLKTNSNLLGWATYIPYLSDKSLRIAEQCLSASDRFIGLKVHPEVNDYRIDQEKYAPMWEFADERGLLVLAHAWGANSDPSLFAEIPARYRNMKLLLAHLGGVEPAITTSLQLANRYDNVYLDLTGSLISSRCTLKQFTERTDPDKLLFSSDMTFLGLYSEIGNVLYADIPDSVKERILGLNAKRLLKCIP</sequence>
<evidence type="ECO:0000259" key="2">
    <source>
        <dbReference type="Pfam" id="PF04909"/>
    </source>
</evidence>
<protein>
    <submittedName>
        <fullName evidence="3">Amidohydrolase family protein</fullName>
    </submittedName>
</protein>
<dbReference type="InterPro" id="IPR006680">
    <property type="entry name" value="Amidohydro-rel"/>
</dbReference>
<gene>
    <name evidence="3" type="ORF">ACFPOF_33110</name>
</gene>